<organism evidence="1 2">
    <name type="scientific">Trichonephila inaurata madagascariensis</name>
    <dbReference type="NCBI Taxonomy" id="2747483"/>
    <lineage>
        <taxon>Eukaryota</taxon>
        <taxon>Metazoa</taxon>
        <taxon>Ecdysozoa</taxon>
        <taxon>Arthropoda</taxon>
        <taxon>Chelicerata</taxon>
        <taxon>Arachnida</taxon>
        <taxon>Araneae</taxon>
        <taxon>Araneomorphae</taxon>
        <taxon>Entelegynae</taxon>
        <taxon>Araneoidea</taxon>
        <taxon>Nephilidae</taxon>
        <taxon>Trichonephila</taxon>
        <taxon>Trichonephila inaurata</taxon>
    </lineage>
</organism>
<comment type="caution">
    <text evidence="1">The sequence shown here is derived from an EMBL/GenBank/DDBJ whole genome shotgun (WGS) entry which is preliminary data.</text>
</comment>
<sequence>MPTFCCRINFSVQTYASKEAGLLLLKLVLAGFKTKLQTLFVLGKATDKSRISEVDSKKFQWIKSTFPQNEKSKCCVCTLSFPESLSRKFYFMTKVRI</sequence>
<accession>A0A8X6YX66</accession>
<dbReference type="EMBL" id="BMAV01023800">
    <property type="protein sequence ID" value="GFY80093.1"/>
    <property type="molecule type" value="Genomic_DNA"/>
</dbReference>
<name>A0A8X6YX66_9ARAC</name>
<evidence type="ECO:0000313" key="1">
    <source>
        <dbReference type="EMBL" id="GFY80093.1"/>
    </source>
</evidence>
<dbReference type="Proteomes" id="UP000886998">
    <property type="component" value="Unassembled WGS sequence"/>
</dbReference>
<proteinExistence type="predicted"/>
<dbReference type="AlphaFoldDB" id="A0A8X6YX66"/>
<evidence type="ECO:0000313" key="2">
    <source>
        <dbReference type="Proteomes" id="UP000886998"/>
    </source>
</evidence>
<keyword evidence="2" id="KW-1185">Reference proteome</keyword>
<protein>
    <submittedName>
        <fullName evidence="1">Uncharacterized protein</fullName>
    </submittedName>
</protein>
<reference evidence="1" key="1">
    <citation type="submission" date="2020-08" db="EMBL/GenBank/DDBJ databases">
        <title>Multicomponent nature underlies the extraordinary mechanical properties of spider dragline silk.</title>
        <authorList>
            <person name="Kono N."/>
            <person name="Nakamura H."/>
            <person name="Mori M."/>
            <person name="Yoshida Y."/>
            <person name="Ohtoshi R."/>
            <person name="Malay A.D."/>
            <person name="Moran D.A.P."/>
            <person name="Tomita M."/>
            <person name="Numata K."/>
            <person name="Arakawa K."/>
        </authorList>
    </citation>
    <scope>NUCLEOTIDE SEQUENCE</scope>
</reference>
<gene>
    <name evidence="1" type="ORF">TNIN_305881</name>
</gene>